<evidence type="ECO:0000256" key="1">
    <source>
        <dbReference type="SAM" id="SignalP"/>
    </source>
</evidence>
<accession>A0A131Z5F5</accession>
<dbReference type="AlphaFoldDB" id="A0A131Z5F5"/>
<evidence type="ECO:0000313" key="2">
    <source>
        <dbReference type="EMBL" id="JAP85351.1"/>
    </source>
</evidence>
<feature type="chain" id="PRO_5007286845" evidence="1">
    <location>
        <begin position="17"/>
        <end position="193"/>
    </location>
</feature>
<name>A0A131Z5F5_RHIAP</name>
<feature type="signal peptide" evidence="1">
    <location>
        <begin position="1"/>
        <end position="16"/>
    </location>
</feature>
<keyword evidence="1" id="KW-0732">Signal</keyword>
<dbReference type="EMBL" id="GEDV01003206">
    <property type="protein sequence ID" value="JAP85351.1"/>
    <property type="molecule type" value="Transcribed_RNA"/>
</dbReference>
<protein>
    <submittedName>
        <fullName evidence="2">Lipocalin</fullName>
    </submittedName>
</protein>
<reference evidence="2" key="1">
    <citation type="journal article" date="2016" name="Ticks Tick Borne Dis.">
        <title>De novo assembly and annotation of the salivary gland transcriptome of Rhipicephalus appendiculatus male and female ticks during blood feeding.</title>
        <authorList>
            <person name="de Castro M.H."/>
            <person name="de Klerk D."/>
            <person name="Pienaar R."/>
            <person name="Latif A.A."/>
            <person name="Rees D.J."/>
            <person name="Mans B.J."/>
        </authorList>
    </citation>
    <scope>NUCLEOTIDE SEQUENCE</scope>
    <source>
        <tissue evidence="2">Salivary glands</tissue>
    </source>
</reference>
<sequence length="193" mass="23022">MHKVLLLAILIFLATDMPLPIHTSPERGSHYDMKHFVNTTDPIWTYKTTNDGEIICEVDQMESITQVDIRYQRLFLMRRKRIRFIFLVCRYEIPLRGQFYYFHRDRMTVTSRDMAPMCTEILLYQARDMSCAVIKIKSLTERGDARFDLRIRNSSIHAKLHGGCHNFFYFHVGKRPVYPLYKPTCQRVLKRPK</sequence>
<proteinExistence type="predicted"/>
<organism evidence="2">
    <name type="scientific">Rhipicephalus appendiculatus</name>
    <name type="common">Brown ear tick</name>
    <dbReference type="NCBI Taxonomy" id="34631"/>
    <lineage>
        <taxon>Eukaryota</taxon>
        <taxon>Metazoa</taxon>
        <taxon>Ecdysozoa</taxon>
        <taxon>Arthropoda</taxon>
        <taxon>Chelicerata</taxon>
        <taxon>Arachnida</taxon>
        <taxon>Acari</taxon>
        <taxon>Parasitiformes</taxon>
        <taxon>Ixodida</taxon>
        <taxon>Ixodoidea</taxon>
        <taxon>Ixodidae</taxon>
        <taxon>Rhipicephalinae</taxon>
        <taxon>Rhipicephalus</taxon>
        <taxon>Rhipicephalus</taxon>
    </lineage>
</organism>